<feature type="domain" description="BTB" evidence="2">
    <location>
        <begin position="37"/>
        <end position="116"/>
    </location>
</feature>
<dbReference type="GeneID" id="19301667"/>
<dbReference type="SUPFAM" id="SSF54695">
    <property type="entry name" value="POZ domain"/>
    <property type="match status" value="1"/>
</dbReference>
<accession>S7Q9W2</accession>
<evidence type="ECO:0000313" key="3">
    <source>
        <dbReference type="EMBL" id="EPQ56133.1"/>
    </source>
</evidence>
<dbReference type="InterPro" id="IPR011333">
    <property type="entry name" value="SKP1/BTB/POZ_sf"/>
</dbReference>
<evidence type="ECO:0000256" key="1">
    <source>
        <dbReference type="SAM" id="MobiDB-lite"/>
    </source>
</evidence>
<keyword evidence="4" id="KW-1185">Reference proteome</keyword>
<dbReference type="InterPro" id="IPR000210">
    <property type="entry name" value="BTB/POZ_dom"/>
</dbReference>
<evidence type="ECO:0000259" key="2">
    <source>
        <dbReference type="PROSITE" id="PS50097"/>
    </source>
</evidence>
<dbReference type="RefSeq" id="XP_007864907.1">
    <property type="nucleotide sequence ID" value="XM_007866716.1"/>
</dbReference>
<dbReference type="HOGENOM" id="CLU_052397_0_0_1"/>
<dbReference type="KEGG" id="gtr:GLOTRDRAFT_128090"/>
<dbReference type="eggNOG" id="ENOG502SQKR">
    <property type="taxonomic scope" value="Eukaryota"/>
</dbReference>
<evidence type="ECO:0000313" key="4">
    <source>
        <dbReference type="Proteomes" id="UP000030669"/>
    </source>
</evidence>
<dbReference type="AlphaFoldDB" id="S7Q9W2"/>
<organism evidence="3 4">
    <name type="scientific">Gloeophyllum trabeum (strain ATCC 11539 / FP-39264 / Madison 617)</name>
    <name type="common">Brown rot fungus</name>
    <dbReference type="NCBI Taxonomy" id="670483"/>
    <lineage>
        <taxon>Eukaryota</taxon>
        <taxon>Fungi</taxon>
        <taxon>Dikarya</taxon>
        <taxon>Basidiomycota</taxon>
        <taxon>Agaricomycotina</taxon>
        <taxon>Agaricomycetes</taxon>
        <taxon>Gloeophyllales</taxon>
        <taxon>Gloeophyllaceae</taxon>
        <taxon>Gloeophyllum</taxon>
    </lineage>
</organism>
<feature type="region of interest" description="Disordered" evidence="1">
    <location>
        <begin position="1"/>
        <end position="35"/>
    </location>
</feature>
<dbReference type="Gene3D" id="3.30.710.10">
    <property type="entry name" value="Potassium Channel Kv1.1, Chain A"/>
    <property type="match status" value="1"/>
</dbReference>
<dbReference type="Proteomes" id="UP000030669">
    <property type="component" value="Unassembled WGS sequence"/>
</dbReference>
<dbReference type="Pfam" id="PF00651">
    <property type="entry name" value="BTB"/>
    <property type="match status" value="1"/>
</dbReference>
<dbReference type="OrthoDB" id="3357985at2759"/>
<feature type="compositionally biased region" description="Basic and acidic residues" evidence="1">
    <location>
        <begin position="1"/>
        <end position="13"/>
    </location>
</feature>
<reference evidence="3 4" key="1">
    <citation type="journal article" date="2012" name="Science">
        <title>The Paleozoic origin of enzymatic lignin decomposition reconstructed from 31 fungal genomes.</title>
        <authorList>
            <person name="Floudas D."/>
            <person name="Binder M."/>
            <person name="Riley R."/>
            <person name="Barry K."/>
            <person name="Blanchette R.A."/>
            <person name="Henrissat B."/>
            <person name="Martinez A.T."/>
            <person name="Otillar R."/>
            <person name="Spatafora J.W."/>
            <person name="Yadav J.S."/>
            <person name="Aerts A."/>
            <person name="Benoit I."/>
            <person name="Boyd A."/>
            <person name="Carlson A."/>
            <person name="Copeland A."/>
            <person name="Coutinho P.M."/>
            <person name="de Vries R.P."/>
            <person name="Ferreira P."/>
            <person name="Findley K."/>
            <person name="Foster B."/>
            <person name="Gaskell J."/>
            <person name="Glotzer D."/>
            <person name="Gorecki P."/>
            <person name="Heitman J."/>
            <person name="Hesse C."/>
            <person name="Hori C."/>
            <person name="Igarashi K."/>
            <person name="Jurgens J.A."/>
            <person name="Kallen N."/>
            <person name="Kersten P."/>
            <person name="Kohler A."/>
            <person name="Kuees U."/>
            <person name="Kumar T.K.A."/>
            <person name="Kuo A."/>
            <person name="LaButti K."/>
            <person name="Larrondo L.F."/>
            <person name="Lindquist E."/>
            <person name="Ling A."/>
            <person name="Lombard V."/>
            <person name="Lucas S."/>
            <person name="Lundell T."/>
            <person name="Martin R."/>
            <person name="McLaughlin D.J."/>
            <person name="Morgenstern I."/>
            <person name="Morin E."/>
            <person name="Murat C."/>
            <person name="Nagy L.G."/>
            <person name="Nolan M."/>
            <person name="Ohm R.A."/>
            <person name="Patyshakuliyeva A."/>
            <person name="Rokas A."/>
            <person name="Ruiz-Duenas F.J."/>
            <person name="Sabat G."/>
            <person name="Salamov A."/>
            <person name="Samejima M."/>
            <person name="Schmutz J."/>
            <person name="Slot J.C."/>
            <person name="St John F."/>
            <person name="Stenlid J."/>
            <person name="Sun H."/>
            <person name="Sun S."/>
            <person name="Syed K."/>
            <person name="Tsang A."/>
            <person name="Wiebenga A."/>
            <person name="Young D."/>
            <person name="Pisabarro A."/>
            <person name="Eastwood D.C."/>
            <person name="Martin F."/>
            <person name="Cullen D."/>
            <person name="Grigoriev I.V."/>
            <person name="Hibbett D.S."/>
        </authorList>
    </citation>
    <scope>NUCLEOTIDE SEQUENCE [LARGE SCALE GENOMIC DNA]</scope>
    <source>
        <strain evidence="3 4">ATCC 11539</strain>
    </source>
</reference>
<sequence>MDASSRSRADTSKQSDQGAPPSPWKPTQPLFQGDPNADVILQSMDEFEFRVQKNILVIVSPLFRDMFSVGGPSERVPTEETTQIPELRAVPMLEETGDVVEKLLQLCYPGPLEPPTWSGATDVYPVLAAAIKYQVEGVVGVLRKALVSRKFLEEEPLRVFAMACRARLQEEARTAAQQTLRISDIGMSQEIDEFQFISGRTFYRLLKYRSECRTAAPTVVANGESMAWDTRRDWVWIACKASNGACAAKHRTSIESIHYHCGVSGWWNNYCSQAVSALDASPRGESVTAAAILTPALSEALKCTYCSSKALQHLQEFSGLLAQEVDKKTREIADTYDFCA</sequence>
<dbReference type="EMBL" id="KB469300">
    <property type="protein sequence ID" value="EPQ56133.1"/>
    <property type="molecule type" value="Genomic_DNA"/>
</dbReference>
<dbReference type="OMA" id="PELHEIN"/>
<proteinExistence type="predicted"/>
<dbReference type="STRING" id="670483.S7Q9W2"/>
<dbReference type="CDD" id="cd18186">
    <property type="entry name" value="BTB_POZ_ZBTB_KLHL-like"/>
    <property type="match status" value="1"/>
</dbReference>
<dbReference type="PROSITE" id="PS50097">
    <property type="entry name" value="BTB"/>
    <property type="match status" value="1"/>
</dbReference>
<protein>
    <recommendedName>
        <fullName evidence="2">BTB domain-containing protein</fullName>
    </recommendedName>
</protein>
<gene>
    <name evidence="3" type="ORF">GLOTRDRAFT_128090</name>
</gene>
<dbReference type="SMART" id="SM00225">
    <property type="entry name" value="BTB"/>
    <property type="match status" value="1"/>
</dbReference>
<name>S7Q9W2_GLOTA</name>